<keyword evidence="2" id="KW-1185">Reference proteome</keyword>
<reference evidence="1" key="1">
    <citation type="submission" date="2014-12" db="EMBL/GenBank/DDBJ databases">
        <authorList>
            <person name="Huang H.-H."/>
            <person name="Chen S.-C."/>
            <person name="Lai M.-C."/>
        </authorList>
    </citation>
    <scope>NUCLEOTIDE SEQUENCE</scope>
    <source>
        <strain evidence="1">K1F9705b</strain>
    </source>
</reference>
<protein>
    <submittedName>
        <fullName evidence="1">Uncharacterized protein</fullName>
    </submittedName>
</protein>
<evidence type="ECO:0000313" key="2">
    <source>
        <dbReference type="Proteomes" id="UP000730161"/>
    </source>
</evidence>
<dbReference type="EMBL" id="JWHL01000009">
    <property type="protein sequence ID" value="MBR1369186.1"/>
    <property type="molecule type" value="Genomic_DNA"/>
</dbReference>
<dbReference type="RefSeq" id="WP_211530877.1">
    <property type="nucleotide sequence ID" value="NZ_JWHL01000009.1"/>
</dbReference>
<name>A0A8J7W7N4_9EURY</name>
<dbReference type="Proteomes" id="UP000730161">
    <property type="component" value="Unassembled WGS sequence"/>
</dbReference>
<gene>
    <name evidence="1" type="ORF">RJ53_06635</name>
</gene>
<comment type="caution">
    <text evidence="1">The sequence shown here is derived from an EMBL/GenBank/DDBJ whole genome shotgun (WGS) entry which is preliminary data.</text>
</comment>
<dbReference type="AlphaFoldDB" id="A0A8J7W7N4"/>
<evidence type="ECO:0000313" key="1">
    <source>
        <dbReference type="EMBL" id="MBR1369186.1"/>
    </source>
</evidence>
<dbReference type="OrthoDB" id="359566at2157"/>
<sequence length="708" mass="79849">MEKGGDRIKEERAQLPEAIRRFIARYTRSGGYQSVLIPWVGDFGSYLPLFDEIGATRLVAITEHAGHPEREGVHLIEGGTDEVLSGCNERFDLIIAVPPIERPDPAMDARVQEKQIINPDNEERTAMLIRAGGLLSHNGVLFCITDPDFFAGGKNAGILKEHGLFPQAAFSLPRGVFPPVAGRRRLLVIIRQGEEGRMMAGELSPEDGRQEILMQNLLNGTEGKTAQHGRFISPFVFRSLGEILLEDEVQKLAEEQGTAAVPFSGLARSITIGACGLPQDAGRRLYLPYSPAIPPATRDEDIAIAPGETACILLRPDAVDPGYLILFFTTPLGHAIRELIARRAGDISRFRETLSLATIYLPAPQVQAEVLRIHGEIESLKQKLDSIGEDLLNHPHSSRSALERMKNLMEGDGLHEWTETLPFPLASIIWAYIAEDSPEKKQNHLFHLFEASAEFLSLILISGIAPLTETEEIDLLDENPEFRDIYRYATFRSWIILCRRTGRFVRKRLASPEERDEIMALFGNPPRGFIDLITDKRLFTLFDEVADLRNDWKGHGGIVSIAGYEERLATLEEYLKRYQRIVRDHFTDVTLVIPGSGEYRDGIFTYKADALMGSRSRFRTIHLQTRIPLDTGKVYLHAQGSSEPLELLPLFRLERHPKTGAPAWYFYNRIDGRSVRWISYHYEASPEFEEENDEVYQTMKRLLLISGE</sequence>
<proteinExistence type="predicted"/>
<accession>A0A8J7W7N4</accession>
<organism evidence="1 2">
    <name type="scientific">Methanocalculus chunghsingensis</name>
    <dbReference type="NCBI Taxonomy" id="156457"/>
    <lineage>
        <taxon>Archaea</taxon>
        <taxon>Methanobacteriati</taxon>
        <taxon>Methanobacteriota</taxon>
        <taxon>Stenosarchaea group</taxon>
        <taxon>Methanomicrobia</taxon>
        <taxon>Methanomicrobiales</taxon>
        <taxon>Methanocalculaceae</taxon>
        <taxon>Methanocalculus</taxon>
    </lineage>
</organism>